<name>A0A2S3GRN8_9POAL</name>
<gene>
    <name evidence="1" type="ORF">PAHAL_1G329900</name>
</gene>
<evidence type="ECO:0000313" key="1">
    <source>
        <dbReference type="EMBL" id="PAN07366.1"/>
    </source>
</evidence>
<accession>A0A2S3GRN8</accession>
<protein>
    <submittedName>
        <fullName evidence="1">Uncharacterized protein</fullName>
    </submittedName>
</protein>
<dbReference type="EMBL" id="CM008046">
    <property type="protein sequence ID" value="PAN07366.1"/>
    <property type="molecule type" value="Genomic_DNA"/>
</dbReference>
<dbReference type="AlphaFoldDB" id="A0A2S3GRN8"/>
<sequence length="79" mass="8686">MVTSGSCHQIRCHRRFLMSDSQSSITSFTGSVVIGHSCHQIDAKLVGIGRRHRQICSHQLLRAAKLAVISGHQSPITLH</sequence>
<proteinExistence type="predicted"/>
<dbReference type="Proteomes" id="UP000243499">
    <property type="component" value="Chromosome 1"/>
</dbReference>
<dbReference type="Gramene" id="PAN07366">
    <property type="protein sequence ID" value="PAN07366"/>
    <property type="gene ID" value="PAHAL_1G329900"/>
</dbReference>
<reference evidence="1" key="1">
    <citation type="submission" date="2018-04" db="EMBL/GenBank/DDBJ databases">
        <title>WGS assembly of Panicum hallii.</title>
        <authorList>
            <person name="Lovell J."/>
            <person name="Jenkins J."/>
            <person name="Lowry D."/>
            <person name="Mamidi S."/>
            <person name="Sreedasyam A."/>
            <person name="Weng X."/>
            <person name="Barry K."/>
            <person name="Bonette J."/>
            <person name="Campitelli B."/>
            <person name="Daum C."/>
            <person name="Gordon S."/>
            <person name="Gould B."/>
            <person name="Lipzen A."/>
            <person name="Macqueen A."/>
            <person name="Palacio-Mejia J."/>
            <person name="Plott C."/>
            <person name="Shakirov E."/>
            <person name="Shu S."/>
            <person name="Yoshinaga Y."/>
            <person name="Zane M."/>
            <person name="Rokhsar D."/>
            <person name="Grimwood J."/>
            <person name="Schmutz J."/>
            <person name="Juenger T."/>
        </authorList>
    </citation>
    <scope>NUCLEOTIDE SEQUENCE [LARGE SCALE GENOMIC DNA]</scope>
    <source>
        <strain evidence="1">FIL2</strain>
    </source>
</reference>
<organism evidence="1">
    <name type="scientific">Panicum hallii</name>
    <dbReference type="NCBI Taxonomy" id="206008"/>
    <lineage>
        <taxon>Eukaryota</taxon>
        <taxon>Viridiplantae</taxon>
        <taxon>Streptophyta</taxon>
        <taxon>Embryophyta</taxon>
        <taxon>Tracheophyta</taxon>
        <taxon>Spermatophyta</taxon>
        <taxon>Magnoliopsida</taxon>
        <taxon>Liliopsida</taxon>
        <taxon>Poales</taxon>
        <taxon>Poaceae</taxon>
        <taxon>PACMAD clade</taxon>
        <taxon>Panicoideae</taxon>
        <taxon>Panicodae</taxon>
        <taxon>Paniceae</taxon>
        <taxon>Panicinae</taxon>
        <taxon>Panicum</taxon>
        <taxon>Panicum sect. Panicum</taxon>
    </lineage>
</organism>